<dbReference type="Proteomes" id="UP000182235">
    <property type="component" value="Unassembled WGS sequence"/>
</dbReference>
<keyword evidence="2 3" id="KW-0040">ANK repeat</keyword>
<dbReference type="AlphaFoldDB" id="A0A1J9PVR4"/>
<evidence type="ECO:0000256" key="1">
    <source>
        <dbReference type="ARBA" id="ARBA00022737"/>
    </source>
</evidence>
<sequence>MTSPWVMAAKFQVIFRFGHLSCIQATRRGWKASLAFNFRICFSPGLVRKWESLTPDNIPRFGLNGTLLPDGNPDGFISASTIDFGTVTVRVVGFMPEEPIQEARQLLLDCLKKNSNLEFTADDANTIASSLEPVMLEQADGDLTRAAKKMFGSSKSETLLHFFQFCVYLSSNNMMPDEQTHKLLRWLSSNRSRYMLKDMLQSSSTTVEVFASNLLLAAVKQNDVDTIRILLGAGVDADAPSRLYIRRTPFQVAVGSGNNRLVQMLLDNGANPNGLENGYSPLHDAFFCLKRSISCRCFSMQVRIQTHRQLPEDALRYSLPYGAIDPML</sequence>
<proteinExistence type="predicted"/>
<dbReference type="InterPro" id="IPR036770">
    <property type="entry name" value="Ankyrin_rpt-contain_sf"/>
</dbReference>
<dbReference type="SMART" id="SM00248">
    <property type="entry name" value="ANK"/>
    <property type="match status" value="2"/>
</dbReference>
<protein>
    <submittedName>
        <fullName evidence="4">Uncharacterized protein</fullName>
    </submittedName>
</protein>
<organism evidence="4 5">
    <name type="scientific">Emergomyces pasteurianus Ep9510</name>
    <dbReference type="NCBI Taxonomy" id="1447872"/>
    <lineage>
        <taxon>Eukaryota</taxon>
        <taxon>Fungi</taxon>
        <taxon>Dikarya</taxon>
        <taxon>Ascomycota</taxon>
        <taxon>Pezizomycotina</taxon>
        <taxon>Eurotiomycetes</taxon>
        <taxon>Eurotiomycetidae</taxon>
        <taxon>Onygenales</taxon>
        <taxon>Ajellomycetaceae</taxon>
        <taxon>Emergomyces</taxon>
    </lineage>
</organism>
<dbReference type="GO" id="GO:0004842">
    <property type="term" value="F:ubiquitin-protein transferase activity"/>
    <property type="evidence" value="ECO:0007669"/>
    <property type="project" value="TreeGrafter"/>
</dbReference>
<comment type="caution">
    <text evidence="4">The sequence shown here is derived from an EMBL/GenBank/DDBJ whole genome shotgun (WGS) entry which is preliminary data.</text>
</comment>
<dbReference type="PROSITE" id="PS50088">
    <property type="entry name" value="ANK_REPEAT"/>
    <property type="match status" value="1"/>
</dbReference>
<dbReference type="PANTHER" id="PTHR24171:SF8">
    <property type="entry name" value="BRCA1-ASSOCIATED RING DOMAIN PROTEIN 1"/>
    <property type="match status" value="1"/>
</dbReference>
<accession>A0A1J9PVR4</accession>
<feature type="repeat" description="ANK" evidence="3">
    <location>
        <begin position="245"/>
        <end position="277"/>
    </location>
</feature>
<dbReference type="InterPro" id="IPR002110">
    <property type="entry name" value="Ankyrin_rpt"/>
</dbReference>
<dbReference type="VEuPathDB" id="FungiDB:AJ78_00001"/>
<dbReference type="PANTHER" id="PTHR24171">
    <property type="entry name" value="ANKYRIN REPEAT DOMAIN-CONTAINING PROTEIN 39-RELATED"/>
    <property type="match status" value="1"/>
</dbReference>
<dbReference type="SUPFAM" id="SSF48403">
    <property type="entry name" value="Ankyrin repeat"/>
    <property type="match status" value="1"/>
</dbReference>
<keyword evidence="5" id="KW-1185">Reference proteome</keyword>
<name>A0A1J9PVR4_9EURO</name>
<dbReference type="OrthoDB" id="4199987at2759"/>
<gene>
    <name evidence="4" type="ORF">AJ78_00001</name>
</gene>
<evidence type="ECO:0000313" key="4">
    <source>
        <dbReference type="EMBL" id="OJD19986.1"/>
    </source>
</evidence>
<dbReference type="Gene3D" id="1.25.40.20">
    <property type="entry name" value="Ankyrin repeat-containing domain"/>
    <property type="match status" value="1"/>
</dbReference>
<dbReference type="Pfam" id="PF12796">
    <property type="entry name" value="Ank_2"/>
    <property type="match status" value="1"/>
</dbReference>
<keyword evidence="1" id="KW-0677">Repeat</keyword>
<dbReference type="GO" id="GO:0085020">
    <property type="term" value="P:protein K6-linked ubiquitination"/>
    <property type="evidence" value="ECO:0007669"/>
    <property type="project" value="TreeGrafter"/>
</dbReference>
<dbReference type="EMBL" id="LGRN01000001">
    <property type="protein sequence ID" value="OJD19986.1"/>
    <property type="molecule type" value="Genomic_DNA"/>
</dbReference>
<evidence type="ECO:0000256" key="2">
    <source>
        <dbReference type="ARBA" id="ARBA00023043"/>
    </source>
</evidence>
<dbReference type="STRING" id="1447872.A0A1J9PVR4"/>
<dbReference type="PROSITE" id="PS50297">
    <property type="entry name" value="ANK_REP_REGION"/>
    <property type="match status" value="1"/>
</dbReference>
<reference evidence="4 5" key="1">
    <citation type="submission" date="2015-07" db="EMBL/GenBank/DDBJ databases">
        <title>Emmonsia species relationships and genome sequence.</title>
        <authorList>
            <consortium name="The Broad Institute Genomics Platform"/>
            <person name="Cuomo C.A."/>
            <person name="Munoz J.F."/>
            <person name="Imamovic A."/>
            <person name="Priest M.E."/>
            <person name="Young S."/>
            <person name="Clay O.K."/>
            <person name="McEwen J.G."/>
        </authorList>
    </citation>
    <scope>NUCLEOTIDE SEQUENCE [LARGE SCALE GENOMIC DNA]</scope>
    <source>
        <strain evidence="4 5">UAMH 9510</strain>
    </source>
</reference>
<evidence type="ECO:0000256" key="3">
    <source>
        <dbReference type="PROSITE-ProRule" id="PRU00023"/>
    </source>
</evidence>
<evidence type="ECO:0000313" key="5">
    <source>
        <dbReference type="Proteomes" id="UP000182235"/>
    </source>
</evidence>